<dbReference type="InterPro" id="IPR029491">
    <property type="entry name" value="Helicase_HTH"/>
</dbReference>
<dbReference type="AlphaFoldDB" id="A0A318TPF8"/>
<dbReference type="OrthoDB" id="2354672at2"/>
<dbReference type="InterPro" id="IPR008308">
    <property type="entry name" value="YpbB-like"/>
</dbReference>
<name>A0A318TPF8_9BACL</name>
<sequence length="349" mass="41067">MLFQFQQILLQIFHKFNQERTISAPFHLLRGKRSGQTVQDVGIYQLHSYFGILPKLSRKKYDEELSIFVNEQFILIKEDGYYELTEKAFEHLKKSQELVFDGWHYRGNEHVFFARLSLVVQSLSHHLAGKMSFIPYQKDEQIQQWVRMFLKTNHYQDGQLQQKLLKEILNSLEHIAMEDRAKNILIYRLSGYNAAGFTWQQISFEENLKEMDLQLIYIASLHSWLNAIFLQVEEFPLLLQMVENIRVKNPLSGSAFQTAELFFNGHSMEQISRKRGLKMSTIEDHMVELAMNDPQFDVEQFVSNEDVQAVLAAVDDYNTRKLKVLHEVVPQLSYFQLRLVLARGERVEA</sequence>
<proteinExistence type="predicted"/>
<evidence type="ECO:0000259" key="1">
    <source>
        <dbReference type="Pfam" id="PF14493"/>
    </source>
</evidence>
<protein>
    <submittedName>
        <fullName evidence="2">Uncharacterized protein YpbB</fullName>
    </submittedName>
</protein>
<dbReference type="Proteomes" id="UP000247416">
    <property type="component" value="Unassembled WGS sequence"/>
</dbReference>
<keyword evidence="3" id="KW-1185">Reference proteome</keyword>
<feature type="domain" description="Helicase Helix-turn-helix" evidence="1">
    <location>
        <begin position="255"/>
        <end position="341"/>
    </location>
</feature>
<reference evidence="2 3" key="1">
    <citation type="submission" date="2018-06" db="EMBL/GenBank/DDBJ databases">
        <title>Genomic Encyclopedia of Archaeal and Bacterial Type Strains, Phase II (KMG-II): from individual species to whole genera.</title>
        <authorList>
            <person name="Goeker M."/>
        </authorList>
    </citation>
    <scope>NUCLEOTIDE SEQUENCE [LARGE SCALE GENOMIC DNA]</scope>
    <source>
        <strain evidence="2 3">KACC 16626</strain>
    </source>
</reference>
<dbReference type="EMBL" id="QJTJ01000015">
    <property type="protein sequence ID" value="PYF05777.1"/>
    <property type="molecule type" value="Genomic_DNA"/>
</dbReference>
<gene>
    <name evidence="2" type="ORF">BJ095_11547</name>
</gene>
<dbReference type="Pfam" id="PF14493">
    <property type="entry name" value="HTH_40"/>
    <property type="match status" value="1"/>
</dbReference>
<comment type="caution">
    <text evidence="2">The sequence shown here is derived from an EMBL/GenBank/DDBJ whole genome shotgun (WGS) entry which is preliminary data.</text>
</comment>
<evidence type="ECO:0000313" key="3">
    <source>
        <dbReference type="Proteomes" id="UP000247416"/>
    </source>
</evidence>
<accession>A0A318TPF8</accession>
<dbReference type="PIRSF" id="PIRSF021350">
    <property type="entry name" value="UCP021350"/>
    <property type="match status" value="1"/>
</dbReference>
<dbReference type="RefSeq" id="WP_107935346.1">
    <property type="nucleotide sequence ID" value="NZ_PYWJ01000017.1"/>
</dbReference>
<evidence type="ECO:0000313" key="2">
    <source>
        <dbReference type="EMBL" id="PYF05777.1"/>
    </source>
</evidence>
<organism evidence="2 3">
    <name type="scientific">Ureibacillus chungkukjangi</name>
    <dbReference type="NCBI Taxonomy" id="1202712"/>
    <lineage>
        <taxon>Bacteria</taxon>
        <taxon>Bacillati</taxon>
        <taxon>Bacillota</taxon>
        <taxon>Bacilli</taxon>
        <taxon>Bacillales</taxon>
        <taxon>Caryophanaceae</taxon>
        <taxon>Ureibacillus</taxon>
    </lineage>
</organism>